<dbReference type="Gene3D" id="3.30.70.330">
    <property type="match status" value="1"/>
</dbReference>
<dbReference type="Gene3D" id="1.10.555.10">
    <property type="entry name" value="Rho GTPase activation protein"/>
    <property type="match status" value="1"/>
</dbReference>
<dbReference type="InterPro" id="IPR000198">
    <property type="entry name" value="RhoGAP_dom"/>
</dbReference>
<feature type="domain" description="Rho-GAP" evidence="2">
    <location>
        <begin position="284"/>
        <end position="400"/>
    </location>
</feature>
<dbReference type="InterPro" id="IPR008936">
    <property type="entry name" value="Rho_GTPase_activation_prot"/>
</dbReference>
<name>A0AA43U1N8_9LECA</name>
<accession>A0AA43U1N8</accession>
<evidence type="ECO:0000259" key="2">
    <source>
        <dbReference type="PROSITE" id="PS50238"/>
    </source>
</evidence>
<dbReference type="GO" id="GO:0007165">
    <property type="term" value="P:signal transduction"/>
    <property type="evidence" value="ECO:0007669"/>
    <property type="project" value="InterPro"/>
</dbReference>
<dbReference type="Proteomes" id="UP001161017">
    <property type="component" value="Unassembled WGS sequence"/>
</dbReference>
<evidence type="ECO:0000313" key="4">
    <source>
        <dbReference type="Proteomes" id="UP001161017"/>
    </source>
</evidence>
<keyword evidence="4" id="KW-1185">Reference proteome</keyword>
<evidence type="ECO:0000313" key="3">
    <source>
        <dbReference type="EMBL" id="MDI1492692.1"/>
    </source>
</evidence>
<dbReference type="SUPFAM" id="SSF48350">
    <property type="entry name" value="GTPase activation domain, GAP"/>
    <property type="match status" value="1"/>
</dbReference>
<evidence type="ECO:0000256" key="1">
    <source>
        <dbReference type="SAM" id="MobiDB-lite"/>
    </source>
</evidence>
<gene>
    <name evidence="3" type="ORF">OHK93_004474</name>
</gene>
<feature type="region of interest" description="Disordered" evidence="1">
    <location>
        <begin position="230"/>
        <end position="262"/>
    </location>
</feature>
<dbReference type="Pfam" id="PF00620">
    <property type="entry name" value="RhoGAP"/>
    <property type="match status" value="1"/>
</dbReference>
<dbReference type="EMBL" id="JAPUFD010000020">
    <property type="protein sequence ID" value="MDI1492692.1"/>
    <property type="molecule type" value="Genomic_DNA"/>
</dbReference>
<dbReference type="AlphaFoldDB" id="A0AA43U1N8"/>
<protein>
    <recommendedName>
        <fullName evidence="2">Rho-GAP domain-containing protein</fullName>
    </recommendedName>
</protein>
<dbReference type="InterPro" id="IPR012677">
    <property type="entry name" value="Nucleotide-bd_a/b_plait_sf"/>
</dbReference>
<reference evidence="3" key="1">
    <citation type="journal article" date="2023" name="Genome Biol. Evol.">
        <title>First Whole Genome Sequence and Flow Cytometry Genome Size Data for the Lichen-Forming Fungus Ramalina farinacea (Ascomycota).</title>
        <authorList>
            <person name="Llewellyn T."/>
            <person name="Mian S."/>
            <person name="Hill R."/>
            <person name="Leitch I.J."/>
            <person name="Gaya E."/>
        </authorList>
    </citation>
    <scope>NUCLEOTIDE SEQUENCE</scope>
    <source>
        <strain evidence="3">LIQ254RAFAR</strain>
    </source>
</reference>
<organism evidence="3 4">
    <name type="scientific">Ramalina farinacea</name>
    <dbReference type="NCBI Taxonomy" id="258253"/>
    <lineage>
        <taxon>Eukaryota</taxon>
        <taxon>Fungi</taxon>
        <taxon>Dikarya</taxon>
        <taxon>Ascomycota</taxon>
        <taxon>Pezizomycotina</taxon>
        <taxon>Lecanoromycetes</taxon>
        <taxon>OSLEUM clade</taxon>
        <taxon>Lecanoromycetidae</taxon>
        <taxon>Lecanorales</taxon>
        <taxon>Lecanorineae</taxon>
        <taxon>Ramalinaceae</taxon>
        <taxon>Ramalina</taxon>
    </lineage>
</organism>
<dbReference type="PROSITE" id="PS50238">
    <property type="entry name" value="RHOGAP"/>
    <property type="match status" value="1"/>
</dbReference>
<proteinExistence type="predicted"/>
<comment type="caution">
    <text evidence="3">The sequence shown here is derived from an EMBL/GenBank/DDBJ whole genome shotgun (WGS) entry which is preliminary data.</text>
</comment>
<sequence length="400" mass="44529">MPAFVYTEANSPVAFDFSSPAMIEEDFDKPEQSIIPRSNRPFKLNWASGGGLADHSNNDRGPETCFGVTPDDLSQITRGEVMLDPCLGCCFVECDSPAAAAKGLTLNRSIIPGSNRPFKLNWASGGGLVAAATMIEAPSKVSVPWRWLNLTENAKTAASTVLLAKTFRRDKKARTVVRECVSVLQARVNGDETRLHEIGRLVEDSRTADGDRPSFFGRFKATSSKASDGIRKAAATIHGKKTDRSGSRSSSGSGPGGRPLYEDNFQPRLLVLTLAEQVKLTRPRKLAHELPDETRFWIPALPHRCLDLLPQIHRFLKSRGYQEGGLYRINGAVPDVKHWYQRFDREGNVDLMAHNVPDINSIGGLLKQWLRVRRSWPRNQRYLTAVQPEQKGQRRQTSRP</sequence>